<keyword evidence="2" id="KW-1185">Reference proteome</keyword>
<gene>
    <name evidence="1" type="ORF">KTU01_31420</name>
</gene>
<dbReference type="Proteomes" id="UP000321103">
    <property type="component" value="Unassembled WGS sequence"/>
</dbReference>
<name>A0A512IH21_9MICC</name>
<evidence type="ECO:0000313" key="1">
    <source>
        <dbReference type="EMBL" id="GEO97019.1"/>
    </source>
</evidence>
<organism evidence="1 2">
    <name type="scientific">Kocuria turfanensis</name>
    <dbReference type="NCBI Taxonomy" id="388357"/>
    <lineage>
        <taxon>Bacteria</taxon>
        <taxon>Bacillati</taxon>
        <taxon>Actinomycetota</taxon>
        <taxon>Actinomycetes</taxon>
        <taxon>Micrococcales</taxon>
        <taxon>Micrococcaceae</taxon>
        <taxon>Kocuria</taxon>
    </lineage>
</organism>
<accession>A0A512IH21</accession>
<protein>
    <submittedName>
        <fullName evidence="1">Uncharacterized protein</fullName>
    </submittedName>
</protein>
<sequence>MPGARAVAAVAAHNDELLAWVTASTPQHLGGDVLPAPPLAAAPVSAGPGQLLQPSG</sequence>
<dbReference type="EMBL" id="BJZS01000103">
    <property type="protein sequence ID" value="GEO97019.1"/>
    <property type="molecule type" value="Genomic_DNA"/>
</dbReference>
<comment type="caution">
    <text evidence="1">The sequence shown here is derived from an EMBL/GenBank/DDBJ whole genome shotgun (WGS) entry which is preliminary data.</text>
</comment>
<evidence type="ECO:0000313" key="2">
    <source>
        <dbReference type="Proteomes" id="UP000321103"/>
    </source>
</evidence>
<proteinExistence type="predicted"/>
<dbReference type="AlphaFoldDB" id="A0A512IH21"/>
<reference evidence="1 2" key="1">
    <citation type="submission" date="2019-07" db="EMBL/GenBank/DDBJ databases">
        <title>Whole genome shotgun sequence of Kocuria turfanensis NBRC 107627.</title>
        <authorList>
            <person name="Hosoyama A."/>
            <person name="Uohara A."/>
            <person name="Ohji S."/>
            <person name="Ichikawa N."/>
        </authorList>
    </citation>
    <scope>NUCLEOTIDE SEQUENCE [LARGE SCALE GENOMIC DNA]</scope>
    <source>
        <strain evidence="1 2">NBRC 107627</strain>
    </source>
</reference>